<sequence>MGHKSYRIASYPGDTDYETFGDAVPAPKVAASGGTGGTGG</sequence>
<accession>A0A212JTA7</accession>
<name>A0A212JTA7_9FIRM</name>
<dbReference type="AlphaFoldDB" id="A0A212JTA7"/>
<protein>
    <submittedName>
        <fullName evidence="1">Uncharacterized protein</fullName>
    </submittedName>
</protein>
<gene>
    <name evidence="1" type="ORF">KL86CLO1_11680</name>
</gene>
<proteinExistence type="predicted"/>
<reference evidence="1" key="1">
    <citation type="submission" date="2016-04" db="EMBL/GenBank/DDBJ databases">
        <authorList>
            <person name="Evans L.H."/>
            <person name="Alamgir A."/>
            <person name="Owens N."/>
            <person name="Weber N.D."/>
            <person name="Virtaneva K."/>
            <person name="Barbian K."/>
            <person name="Babar A."/>
            <person name="Rosenke K."/>
        </authorList>
    </citation>
    <scope>NUCLEOTIDE SEQUENCE</scope>
    <source>
        <strain evidence="1">86</strain>
    </source>
</reference>
<organism evidence="1">
    <name type="scientific">uncultured Eubacteriales bacterium</name>
    <dbReference type="NCBI Taxonomy" id="172733"/>
    <lineage>
        <taxon>Bacteria</taxon>
        <taxon>Bacillati</taxon>
        <taxon>Bacillota</taxon>
        <taxon>Clostridia</taxon>
        <taxon>Eubacteriales</taxon>
        <taxon>environmental samples</taxon>
    </lineage>
</organism>
<dbReference type="EMBL" id="FLUN01000001">
    <property type="protein sequence ID" value="SBW02669.1"/>
    <property type="molecule type" value="Genomic_DNA"/>
</dbReference>
<evidence type="ECO:0000313" key="1">
    <source>
        <dbReference type="EMBL" id="SBW02669.1"/>
    </source>
</evidence>